<organism evidence="2 3">
    <name type="scientific">Pseudomonas citronellolis</name>
    <dbReference type="NCBI Taxonomy" id="53408"/>
    <lineage>
        <taxon>Bacteria</taxon>
        <taxon>Pseudomonadati</taxon>
        <taxon>Pseudomonadota</taxon>
        <taxon>Gammaproteobacteria</taxon>
        <taxon>Pseudomonadales</taxon>
        <taxon>Pseudomonadaceae</taxon>
        <taxon>Pseudomonas</taxon>
    </lineage>
</organism>
<feature type="compositionally biased region" description="Basic and acidic residues" evidence="1">
    <location>
        <begin position="159"/>
        <end position="168"/>
    </location>
</feature>
<accession>A0AAQ1HNS4</accession>
<keyword evidence="3" id="KW-1185">Reference proteome</keyword>
<gene>
    <name evidence="2" type="ORF">SAMN05216577_11547</name>
</gene>
<feature type="compositionally biased region" description="Basic and acidic residues" evidence="1">
    <location>
        <begin position="183"/>
        <end position="197"/>
    </location>
</feature>
<feature type="region of interest" description="Disordered" evidence="1">
    <location>
        <begin position="1"/>
        <end position="49"/>
    </location>
</feature>
<evidence type="ECO:0000256" key="1">
    <source>
        <dbReference type="SAM" id="MobiDB-lite"/>
    </source>
</evidence>
<proteinExistence type="predicted"/>
<evidence type="ECO:0000313" key="2">
    <source>
        <dbReference type="EMBL" id="SFD04185.1"/>
    </source>
</evidence>
<dbReference type="AlphaFoldDB" id="A0AAQ1HNS4"/>
<dbReference type="EMBL" id="FOLS01000015">
    <property type="protein sequence ID" value="SFD04185.1"/>
    <property type="molecule type" value="Genomic_DNA"/>
</dbReference>
<feature type="compositionally biased region" description="Basic residues" evidence="1">
    <location>
        <begin position="20"/>
        <end position="29"/>
    </location>
</feature>
<dbReference type="Proteomes" id="UP000183385">
    <property type="component" value="Unassembled WGS sequence"/>
</dbReference>
<comment type="caution">
    <text evidence="2">The sequence shown here is derived from an EMBL/GenBank/DDBJ whole genome shotgun (WGS) entry which is preliminary data.</text>
</comment>
<protein>
    <submittedName>
        <fullName evidence="2">Uncharacterized protein</fullName>
    </submittedName>
</protein>
<feature type="region of interest" description="Disordered" evidence="1">
    <location>
        <begin position="152"/>
        <end position="221"/>
    </location>
</feature>
<sequence>MSLVSPPRASPFCQTVEGHPRKKEPKRLAPHTGPTKPGYPHELPRHGGPPRGYVPVARGALATSMSHDLLSGGFARPSEGAFRCARMLPWKSKSKSQSERAFALRRSELAREPRSHWVIPLRASASAVRDGAASRVRGNDGVEGWCRASRPLRTAPSPFRERAGERVADSAPTPLPTLTPLPRKREREPSGMKRNHEAPYPPSSQTHRGRSPLLRFQDARA</sequence>
<reference evidence="2 3" key="1">
    <citation type="submission" date="2016-10" db="EMBL/GenBank/DDBJ databases">
        <authorList>
            <person name="Varghese N."/>
            <person name="Submissions S."/>
        </authorList>
    </citation>
    <scope>NUCLEOTIDE SEQUENCE [LARGE SCALE GENOMIC DNA]</scope>
    <source>
        <strain evidence="2 3">LMG 18378</strain>
    </source>
</reference>
<name>A0AAQ1HNS4_9PSED</name>
<evidence type="ECO:0000313" key="3">
    <source>
        <dbReference type="Proteomes" id="UP000183385"/>
    </source>
</evidence>